<protein>
    <recommendedName>
        <fullName evidence="2">UCH catalytic domain-containing protein</fullName>
    </recommendedName>
</protein>
<comment type="similarity">
    <text evidence="1">Belongs to the peptidase C12 family.</text>
</comment>
<dbReference type="AlphaFoldDB" id="A0A1B0BFL8"/>
<dbReference type="EnsemblMetazoa" id="GPPI028490-RA">
    <property type="protein sequence ID" value="GPPI028490-PA"/>
    <property type="gene ID" value="GPPI028490"/>
</dbReference>
<sequence length="96" mass="10681">MTPKEREKAVRENHQALAPTEGQTFADPNEKVCHCFIAFFNKSVAYINKLDGRKIIPIRHGATNGESFLQEAADVCKEFVSRDPRFTVLALSAATS</sequence>
<comment type="caution">
    <text evidence="1">Lacks conserved residue(s) required for the propagation of feature annotation.</text>
</comment>
<reference evidence="4" key="1">
    <citation type="submission" date="2015-01" db="EMBL/GenBank/DDBJ databases">
        <authorList>
            <person name="Aksoy S."/>
            <person name="Warren W."/>
            <person name="Wilson R.K."/>
        </authorList>
    </citation>
    <scope>NUCLEOTIDE SEQUENCE [LARGE SCALE GENOMIC DNA]</scope>
    <source>
        <strain evidence="4">IAEA</strain>
    </source>
</reference>
<name>A0A1B0BFL8_9MUSC</name>
<accession>A0A1B0BFL8</accession>
<dbReference type="VEuPathDB" id="VectorBase:GPPI028490"/>
<dbReference type="STRING" id="67801.A0A1B0BFL8"/>
<dbReference type="InterPro" id="IPR038765">
    <property type="entry name" value="Papain-like_cys_pep_sf"/>
</dbReference>
<reference evidence="3" key="2">
    <citation type="submission" date="2020-05" db="UniProtKB">
        <authorList>
            <consortium name="EnsemblMetazoa"/>
        </authorList>
    </citation>
    <scope>IDENTIFICATION</scope>
    <source>
        <strain evidence="3">IAEA</strain>
    </source>
</reference>
<evidence type="ECO:0000259" key="2">
    <source>
        <dbReference type="PROSITE" id="PS52048"/>
    </source>
</evidence>
<keyword evidence="4" id="KW-1185">Reference proteome</keyword>
<dbReference type="Proteomes" id="UP000092460">
    <property type="component" value="Unassembled WGS sequence"/>
</dbReference>
<dbReference type="Pfam" id="PF01088">
    <property type="entry name" value="Peptidase_C12"/>
    <property type="match status" value="1"/>
</dbReference>
<dbReference type="PROSITE" id="PS52048">
    <property type="entry name" value="UCH_DOMAIN"/>
    <property type="match status" value="1"/>
</dbReference>
<evidence type="ECO:0000313" key="3">
    <source>
        <dbReference type="EnsemblMetazoa" id="GPPI028490-PA"/>
    </source>
</evidence>
<dbReference type="SUPFAM" id="SSF54001">
    <property type="entry name" value="Cysteine proteinases"/>
    <property type="match status" value="1"/>
</dbReference>
<dbReference type="GO" id="GO:0004843">
    <property type="term" value="F:cysteine-type deubiquitinase activity"/>
    <property type="evidence" value="ECO:0007669"/>
    <property type="project" value="InterPro"/>
</dbReference>
<proteinExistence type="inferred from homology"/>
<evidence type="ECO:0000313" key="4">
    <source>
        <dbReference type="Proteomes" id="UP000092460"/>
    </source>
</evidence>
<dbReference type="InterPro" id="IPR001578">
    <property type="entry name" value="Peptidase_C12_UCH"/>
</dbReference>
<dbReference type="GO" id="GO:0006511">
    <property type="term" value="P:ubiquitin-dependent protein catabolic process"/>
    <property type="evidence" value="ECO:0007669"/>
    <property type="project" value="InterPro"/>
</dbReference>
<organism evidence="3 4">
    <name type="scientific">Glossina palpalis gambiensis</name>
    <dbReference type="NCBI Taxonomy" id="67801"/>
    <lineage>
        <taxon>Eukaryota</taxon>
        <taxon>Metazoa</taxon>
        <taxon>Ecdysozoa</taxon>
        <taxon>Arthropoda</taxon>
        <taxon>Hexapoda</taxon>
        <taxon>Insecta</taxon>
        <taxon>Pterygota</taxon>
        <taxon>Neoptera</taxon>
        <taxon>Endopterygota</taxon>
        <taxon>Diptera</taxon>
        <taxon>Brachycera</taxon>
        <taxon>Muscomorpha</taxon>
        <taxon>Hippoboscoidea</taxon>
        <taxon>Glossinidae</taxon>
        <taxon>Glossina</taxon>
    </lineage>
</organism>
<dbReference type="Gene3D" id="3.30.1490.420">
    <property type="entry name" value="Ubiquitin carboxyl-terminal hydrolase, domain 2"/>
    <property type="match status" value="1"/>
</dbReference>
<dbReference type="EMBL" id="JXJN01013541">
    <property type="status" value="NOT_ANNOTATED_CDS"/>
    <property type="molecule type" value="Genomic_DNA"/>
</dbReference>
<feature type="domain" description="UCH catalytic" evidence="2">
    <location>
        <begin position="1"/>
        <end position="96"/>
    </location>
</feature>
<evidence type="ECO:0000256" key="1">
    <source>
        <dbReference type="PROSITE-ProRule" id="PRU01393"/>
    </source>
</evidence>